<feature type="transmembrane region" description="Helical" evidence="7">
    <location>
        <begin position="44"/>
        <end position="66"/>
    </location>
</feature>
<dbReference type="EMBL" id="JBHTOJ010000031">
    <property type="protein sequence ID" value="MFD1421196.1"/>
    <property type="molecule type" value="Genomic_DNA"/>
</dbReference>
<evidence type="ECO:0000256" key="2">
    <source>
        <dbReference type="ARBA" id="ARBA00007400"/>
    </source>
</evidence>
<feature type="transmembrane region" description="Helical" evidence="7">
    <location>
        <begin position="198"/>
        <end position="219"/>
    </location>
</feature>
<sequence>MTKRVNWVDSARGIAIILVVYGHALEGTFYSVGMNQQSYDWQHGIIYAFHMPLFFLISGFFIASWLKRQPAIALKQKAVALLIPYVIWSIIQGTFMILMKSKSVVSLGWKALLYIPIRPLDQFWFVYALFFAFILYYFIFNYLGKSITISLFVSLFIVIVLSFIHIWQFSNIGLALFFIALGAFIHERIGLNYFSKSSVGIISTLLFLSIFSIISILNYSLTLNIIIKLILAVLGSVSILVFSNKFSTKFLTVLGKLSLEIYVAHWIFLAGSRFILIHFGLSQPYLLIAVGTICGIIFPIILYQLLLNLHISKYVFGR</sequence>
<keyword evidence="9" id="KW-0808">Transferase</keyword>
<evidence type="ECO:0000313" key="9">
    <source>
        <dbReference type="EMBL" id="MFD1421196.1"/>
    </source>
</evidence>
<keyword evidence="4 7" id="KW-0812">Transmembrane</keyword>
<name>A0ABW4C160_9LACO</name>
<evidence type="ECO:0000259" key="8">
    <source>
        <dbReference type="Pfam" id="PF01757"/>
    </source>
</evidence>
<dbReference type="Pfam" id="PF01757">
    <property type="entry name" value="Acyl_transf_3"/>
    <property type="match status" value="1"/>
</dbReference>
<evidence type="ECO:0000313" key="10">
    <source>
        <dbReference type="Proteomes" id="UP001597188"/>
    </source>
</evidence>
<keyword evidence="10" id="KW-1185">Reference proteome</keyword>
<dbReference type="GO" id="GO:0016746">
    <property type="term" value="F:acyltransferase activity"/>
    <property type="evidence" value="ECO:0007669"/>
    <property type="project" value="UniProtKB-KW"/>
</dbReference>
<organism evidence="9 10">
    <name type="scientific">Lactiplantibacillus songbeiensis</name>
    <dbReference type="NCBI Taxonomy" id="2559920"/>
    <lineage>
        <taxon>Bacteria</taxon>
        <taxon>Bacillati</taxon>
        <taxon>Bacillota</taxon>
        <taxon>Bacilli</taxon>
        <taxon>Lactobacillales</taxon>
        <taxon>Lactobacillaceae</taxon>
        <taxon>Lactiplantibacillus</taxon>
    </lineage>
</organism>
<gene>
    <name evidence="9" type="ORF">ACFQ5L_09625</name>
</gene>
<feature type="transmembrane region" description="Helical" evidence="7">
    <location>
        <begin position="122"/>
        <end position="140"/>
    </location>
</feature>
<evidence type="ECO:0000256" key="4">
    <source>
        <dbReference type="ARBA" id="ARBA00022692"/>
    </source>
</evidence>
<evidence type="ECO:0000256" key="6">
    <source>
        <dbReference type="ARBA" id="ARBA00023136"/>
    </source>
</evidence>
<protein>
    <submittedName>
        <fullName evidence="9">Acyltransferase family protein</fullName>
    </submittedName>
</protein>
<dbReference type="RefSeq" id="WP_137636329.1">
    <property type="nucleotide sequence ID" value="NZ_BJDL01000042.1"/>
</dbReference>
<keyword evidence="5 7" id="KW-1133">Transmembrane helix</keyword>
<evidence type="ECO:0000256" key="3">
    <source>
        <dbReference type="ARBA" id="ARBA00022475"/>
    </source>
</evidence>
<feature type="transmembrane region" description="Helical" evidence="7">
    <location>
        <begin position="12"/>
        <end position="32"/>
    </location>
</feature>
<feature type="transmembrane region" description="Helical" evidence="7">
    <location>
        <begin position="147"/>
        <end position="166"/>
    </location>
</feature>
<dbReference type="Proteomes" id="UP001597188">
    <property type="component" value="Unassembled WGS sequence"/>
</dbReference>
<keyword evidence="9" id="KW-0012">Acyltransferase</keyword>
<comment type="similarity">
    <text evidence="2">Belongs to the acyltransferase 3 family.</text>
</comment>
<evidence type="ECO:0000256" key="7">
    <source>
        <dbReference type="SAM" id="Phobius"/>
    </source>
</evidence>
<keyword evidence="6 7" id="KW-0472">Membrane</keyword>
<feature type="transmembrane region" description="Helical" evidence="7">
    <location>
        <begin position="172"/>
        <end position="191"/>
    </location>
</feature>
<dbReference type="InterPro" id="IPR002656">
    <property type="entry name" value="Acyl_transf_3_dom"/>
</dbReference>
<reference evidence="10" key="1">
    <citation type="journal article" date="2019" name="Int. J. Syst. Evol. Microbiol.">
        <title>The Global Catalogue of Microorganisms (GCM) 10K type strain sequencing project: providing services to taxonomists for standard genome sequencing and annotation.</title>
        <authorList>
            <consortium name="The Broad Institute Genomics Platform"/>
            <consortium name="The Broad Institute Genome Sequencing Center for Infectious Disease"/>
            <person name="Wu L."/>
            <person name="Ma J."/>
        </authorList>
    </citation>
    <scope>NUCLEOTIDE SEQUENCE [LARGE SCALE GENOMIC DNA]</scope>
    <source>
        <strain evidence="10">CCM 8931</strain>
    </source>
</reference>
<comment type="subcellular location">
    <subcellularLocation>
        <location evidence="1">Cell membrane</location>
        <topology evidence="1">Multi-pass membrane protein</topology>
    </subcellularLocation>
</comment>
<feature type="domain" description="Acyltransferase 3" evidence="8">
    <location>
        <begin position="6"/>
        <end position="303"/>
    </location>
</feature>
<accession>A0ABW4C160</accession>
<feature type="transmembrane region" description="Helical" evidence="7">
    <location>
        <begin position="259"/>
        <end position="279"/>
    </location>
</feature>
<feature type="transmembrane region" description="Helical" evidence="7">
    <location>
        <begin position="285"/>
        <end position="309"/>
    </location>
</feature>
<dbReference type="PANTHER" id="PTHR40074">
    <property type="entry name" value="O-ACETYLTRANSFERASE WECH"/>
    <property type="match status" value="1"/>
</dbReference>
<keyword evidence="3" id="KW-1003">Cell membrane</keyword>
<evidence type="ECO:0000256" key="5">
    <source>
        <dbReference type="ARBA" id="ARBA00022989"/>
    </source>
</evidence>
<dbReference type="PANTHER" id="PTHR40074:SF2">
    <property type="entry name" value="O-ACETYLTRANSFERASE WECH"/>
    <property type="match status" value="1"/>
</dbReference>
<proteinExistence type="inferred from homology"/>
<comment type="caution">
    <text evidence="9">The sequence shown here is derived from an EMBL/GenBank/DDBJ whole genome shotgun (WGS) entry which is preliminary data.</text>
</comment>
<feature type="transmembrane region" description="Helical" evidence="7">
    <location>
        <begin position="78"/>
        <end position="99"/>
    </location>
</feature>
<feature type="transmembrane region" description="Helical" evidence="7">
    <location>
        <begin position="225"/>
        <end position="247"/>
    </location>
</feature>
<evidence type="ECO:0000256" key="1">
    <source>
        <dbReference type="ARBA" id="ARBA00004651"/>
    </source>
</evidence>